<evidence type="ECO:0000313" key="19">
    <source>
        <dbReference type="EMBL" id="BDR56112.1"/>
    </source>
</evidence>
<evidence type="ECO:0000256" key="1">
    <source>
        <dbReference type="ARBA" id="ARBA00002634"/>
    </source>
</evidence>
<dbReference type="HAMAP" id="MF_00605">
    <property type="entry name" value="TrmD"/>
    <property type="match status" value="1"/>
</dbReference>
<evidence type="ECO:0000256" key="3">
    <source>
        <dbReference type="ARBA" id="ARBA00007630"/>
    </source>
</evidence>
<dbReference type="EMBL" id="AP026801">
    <property type="protein sequence ID" value="BDR56112.1"/>
    <property type="molecule type" value="Genomic_DNA"/>
</dbReference>
<comment type="subunit">
    <text evidence="4 15 17">Homodimer.</text>
</comment>
<accession>A0AAU9DHA7</accession>
<dbReference type="InterPro" id="IPR029026">
    <property type="entry name" value="tRNA_m1G_MTases_N"/>
</dbReference>
<evidence type="ECO:0000256" key="12">
    <source>
        <dbReference type="ARBA" id="ARBA00029736"/>
    </source>
</evidence>
<name>A0AAU9DHA7_9LACO</name>
<evidence type="ECO:0000256" key="17">
    <source>
        <dbReference type="RuleBase" id="RU003464"/>
    </source>
</evidence>
<dbReference type="EC" id="2.1.1.228" evidence="5 15"/>
<dbReference type="CDD" id="cd18080">
    <property type="entry name" value="TrmD-like"/>
    <property type="match status" value="1"/>
</dbReference>
<keyword evidence="20" id="KW-1185">Reference proteome</keyword>
<dbReference type="AlphaFoldDB" id="A0AAU9DHA7"/>
<evidence type="ECO:0000256" key="13">
    <source>
        <dbReference type="ARBA" id="ARBA00033392"/>
    </source>
</evidence>
<protein>
    <recommendedName>
        <fullName evidence="6 15">tRNA (guanine-N(1)-)-methyltransferase</fullName>
        <ecNumber evidence="5 15">2.1.1.228</ecNumber>
    </recommendedName>
    <alternativeName>
        <fullName evidence="12 15">M1G-methyltransferase</fullName>
    </alternativeName>
    <alternativeName>
        <fullName evidence="13 15">tRNA [GM37] methyltransferase</fullName>
    </alternativeName>
</protein>
<dbReference type="Gene3D" id="3.40.1280.10">
    <property type="match status" value="1"/>
</dbReference>
<dbReference type="FunFam" id="3.40.1280.10:FF:000001">
    <property type="entry name" value="tRNA (guanine-N(1)-)-methyltransferase"/>
    <property type="match status" value="1"/>
</dbReference>
<dbReference type="Pfam" id="PF01746">
    <property type="entry name" value="tRNA_m1G_MT"/>
    <property type="match status" value="1"/>
</dbReference>
<comment type="subcellular location">
    <subcellularLocation>
        <location evidence="2 15 17">Cytoplasm</location>
    </subcellularLocation>
</comment>
<evidence type="ECO:0000256" key="2">
    <source>
        <dbReference type="ARBA" id="ARBA00004496"/>
    </source>
</evidence>
<dbReference type="GO" id="GO:0005829">
    <property type="term" value="C:cytosol"/>
    <property type="evidence" value="ECO:0007669"/>
    <property type="project" value="TreeGrafter"/>
</dbReference>
<dbReference type="InterPro" id="IPR023148">
    <property type="entry name" value="tRNA_m1G_MeTrfase_C_sf"/>
</dbReference>
<dbReference type="InterPro" id="IPR016009">
    <property type="entry name" value="tRNA_MeTrfase_TRMD/TRM10"/>
</dbReference>
<dbReference type="InterPro" id="IPR002649">
    <property type="entry name" value="tRNA_m1G_MeTrfase_TrmD"/>
</dbReference>
<feature type="binding site" evidence="15 16">
    <location>
        <position position="110"/>
    </location>
    <ligand>
        <name>S-adenosyl-L-methionine</name>
        <dbReference type="ChEBI" id="CHEBI:59789"/>
    </ligand>
</feature>
<dbReference type="Gene3D" id="1.10.1270.20">
    <property type="entry name" value="tRNA(m1g37)methyltransferase, domain 2"/>
    <property type="match status" value="1"/>
</dbReference>
<dbReference type="RefSeq" id="WP_317697973.1">
    <property type="nucleotide sequence ID" value="NZ_AP026801.1"/>
</dbReference>
<evidence type="ECO:0000313" key="20">
    <source>
        <dbReference type="Proteomes" id="UP001321804"/>
    </source>
</evidence>
<dbReference type="PANTHER" id="PTHR46417">
    <property type="entry name" value="TRNA (GUANINE-N(1)-)-METHYLTRANSFERASE"/>
    <property type="match status" value="1"/>
</dbReference>
<reference evidence="19 20" key="1">
    <citation type="journal article" date="2023" name="Microbiol. Spectr.">
        <title>Symbiosis of Carpenter Bees with Uncharacterized Lactic Acid Bacteria Showing NAD Auxotrophy.</title>
        <authorList>
            <person name="Kawasaki S."/>
            <person name="Ozawa K."/>
            <person name="Mori T."/>
            <person name="Yamamoto A."/>
            <person name="Ito M."/>
            <person name="Ohkuma M."/>
            <person name="Sakamoto M."/>
            <person name="Matsutani M."/>
        </authorList>
    </citation>
    <scope>NUCLEOTIDE SEQUENCE [LARGE SCALE GENOMIC DNA]</scope>
    <source>
        <strain evidence="19 20">KimC2</strain>
    </source>
</reference>
<dbReference type="PIRSF" id="PIRSF000386">
    <property type="entry name" value="tRNA_mtase"/>
    <property type="match status" value="1"/>
</dbReference>
<evidence type="ECO:0000256" key="7">
    <source>
        <dbReference type="ARBA" id="ARBA00022490"/>
    </source>
</evidence>
<dbReference type="PANTHER" id="PTHR46417:SF1">
    <property type="entry name" value="TRNA (GUANINE-N(1)-)-METHYLTRANSFERASE"/>
    <property type="match status" value="1"/>
</dbReference>
<feature type="domain" description="tRNA methyltransferase TRMD/TRM10-type" evidence="18">
    <location>
        <begin position="1"/>
        <end position="222"/>
    </location>
</feature>
<keyword evidence="7 15" id="KW-0963">Cytoplasm</keyword>
<evidence type="ECO:0000256" key="15">
    <source>
        <dbReference type="HAMAP-Rule" id="MF_00605"/>
    </source>
</evidence>
<dbReference type="GO" id="GO:0002939">
    <property type="term" value="P:tRNA N1-guanine methylation"/>
    <property type="evidence" value="ECO:0007669"/>
    <property type="project" value="TreeGrafter"/>
</dbReference>
<evidence type="ECO:0000256" key="11">
    <source>
        <dbReference type="ARBA" id="ARBA00022694"/>
    </source>
</evidence>
<dbReference type="NCBIfam" id="NF000648">
    <property type="entry name" value="PRK00026.1"/>
    <property type="match status" value="1"/>
</dbReference>
<comment type="catalytic activity">
    <reaction evidence="14 15 17">
        <text>guanosine(37) in tRNA + S-adenosyl-L-methionine = N(1)-methylguanosine(37) in tRNA + S-adenosyl-L-homocysteine + H(+)</text>
        <dbReference type="Rhea" id="RHEA:36899"/>
        <dbReference type="Rhea" id="RHEA-COMP:10145"/>
        <dbReference type="Rhea" id="RHEA-COMP:10147"/>
        <dbReference type="ChEBI" id="CHEBI:15378"/>
        <dbReference type="ChEBI" id="CHEBI:57856"/>
        <dbReference type="ChEBI" id="CHEBI:59789"/>
        <dbReference type="ChEBI" id="CHEBI:73542"/>
        <dbReference type="ChEBI" id="CHEBI:74269"/>
        <dbReference type="EC" id="2.1.1.228"/>
    </reaction>
</comment>
<keyword evidence="9 15" id="KW-0808">Transferase</keyword>
<dbReference type="NCBIfam" id="TIGR00088">
    <property type="entry name" value="trmD"/>
    <property type="match status" value="1"/>
</dbReference>
<keyword evidence="8 15" id="KW-0489">Methyltransferase</keyword>
<comment type="similarity">
    <text evidence="3 15 17">Belongs to the RNA methyltransferase TrmD family.</text>
</comment>
<evidence type="ECO:0000256" key="16">
    <source>
        <dbReference type="PIRSR" id="PIRSR000386-1"/>
    </source>
</evidence>
<evidence type="ECO:0000256" key="14">
    <source>
        <dbReference type="ARBA" id="ARBA00047783"/>
    </source>
</evidence>
<keyword evidence="10 15" id="KW-0949">S-adenosyl-L-methionine</keyword>
<evidence type="ECO:0000256" key="6">
    <source>
        <dbReference type="ARBA" id="ARBA00014679"/>
    </source>
</evidence>
<dbReference type="SUPFAM" id="SSF75217">
    <property type="entry name" value="alpha/beta knot"/>
    <property type="match status" value="1"/>
</dbReference>
<dbReference type="GO" id="GO:0052906">
    <property type="term" value="F:tRNA (guanine(37)-N1)-methyltransferase activity"/>
    <property type="evidence" value="ECO:0007669"/>
    <property type="project" value="UniProtKB-UniRule"/>
</dbReference>
<dbReference type="KEGG" id="xak:KIMC2_06740"/>
<evidence type="ECO:0000256" key="8">
    <source>
        <dbReference type="ARBA" id="ARBA00022603"/>
    </source>
</evidence>
<dbReference type="Proteomes" id="UP001321804">
    <property type="component" value="Chromosome"/>
</dbReference>
<organism evidence="19 20">
    <name type="scientific">Xylocopilactobacillus apis</name>
    <dbReference type="NCBI Taxonomy" id="2932183"/>
    <lineage>
        <taxon>Bacteria</taxon>
        <taxon>Bacillati</taxon>
        <taxon>Bacillota</taxon>
        <taxon>Bacilli</taxon>
        <taxon>Lactobacillales</taxon>
        <taxon>Lactobacillaceae</taxon>
        <taxon>Xylocopilactobacillus</taxon>
    </lineage>
</organism>
<evidence type="ECO:0000259" key="18">
    <source>
        <dbReference type="Pfam" id="PF01746"/>
    </source>
</evidence>
<comment type="function">
    <text evidence="1 15 17">Specifically methylates guanosine-37 in various tRNAs.</text>
</comment>
<feature type="binding site" evidence="15 16">
    <location>
        <begin position="129"/>
        <end position="134"/>
    </location>
    <ligand>
        <name>S-adenosyl-L-methionine</name>
        <dbReference type="ChEBI" id="CHEBI:59789"/>
    </ligand>
</feature>
<dbReference type="InterPro" id="IPR029028">
    <property type="entry name" value="Alpha/beta_knot_MTases"/>
</dbReference>
<gene>
    <name evidence="15 19" type="primary">trmD</name>
    <name evidence="19" type="ORF">KIMC2_06740</name>
</gene>
<evidence type="ECO:0000256" key="5">
    <source>
        <dbReference type="ARBA" id="ARBA00012807"/>
    </source>
</evidence>
<keyword evidence="11 15" id="KW-0819">tRNA processing</keyword>
<evidence type="ECO:0000256" key="9">
    <source>
        <dbReference type="ARBA" id="ARBA00022679"/>
    </source>
</evidence>
<proteinExistence type="inferred from homology"/>
<evidence type="ECO:0000256" key="4">
    <source>
        <dbReference type="ARBA" id="ARBA00011738"/>
    </source>
</evidence>
<evidence type="ECO:0000256" key="10">
    <source>
        <dbReference type="ARBA" id="ARBA00022691"/>
    </source>
</evidence>
<sequence>MKVDVLTLFPEMFAALESSVIGKSFESELVKLNLINFRDFTDNKQRHVDDAPFGGGPGMLLMPQPIFSAYDTIDQSDSPRTIILDPGGKTFDQALASDLSQSEHLVFICGHYEGYDERIKSLATDEVSLGDFVLSGGELASMVMLDSIIRLIPGVLGNSDSTETESFSHYLLEYPQYTRPREFRGMQVPDILVSGDHQAIRDYQLQEAIKRTQEKRPDLYQKFMAQDTNDS</sequence>